<dbReference type="SUPFAM" id="SSF53649">
    <property type="entry name" value="Alkaline phosphatase-like"/>
    <property type="match status" value="1"/>
</dbReference>
<keyword evidence="5" id="KW-0472">Membrane</keyword>
<feature type="binding site" evidence="3">
    <location>
        <position position="66"/>
    </location>
    <ligand>
        <name>Mg(2+)</name>
        <dbReference type="ChEBI" id="CHEBI:18420"/>
    </ligand>
</feature>
<feature type="binding site" evidence="3">
    <location>
        <position position="66"/>
    </location>
    <ligand>
        <name>Zn(2+)</name>
        <dbReference type="ChEBI" id="CHEBI:29105"/>
        <label>2</label>
    </ligand>
</feature>
<feature type="binding site" evidence="3">
    <location>
        <position position="287"/>
    </location>
    <ligand>
        <name>Zn(2+)</name>
        <dbReference type="ChEBI" id="CHEBI:29105"/>
        <label>2</label>
    </ligand>
</feature>
<dbReference type="CDD" id="cd16012">
    <property type="entry name" value="ALP"/>
    <property type="match status" value="1"/>
</dbReference>
<dbReference type="KEGG" id="mur:EQY75_05225"/>
<dbReference type="GO" id="GO:0004035">
    <property type="term" value="F:alkaline phosphatase activity"/>
    <property type="evidence" value="ECO:0007669"/>
    <property type="project" value="TreeGrafter"/>
</dbReference>
<gene>
    <name evidence="6" type="ORF">EQY75_05225</name>
</gene>
<accession>A0A411E951</accession>
<feature type="binding site" evidence="3">
    <location>
        <position position="161"/>
    </location>
    <ligand>
        <name>Mg(2+)</name>
        <dbReference type="ChEBI" id="CHEBI:18420"/>
    </ligand>
</feature>
<reference evidence="6 7" key="1">
    <citation type="submission" date="2019-01" db="EMBL/GenBank/DDBJ databases">
        <title>Muriicola soli sp. nov., isolated from soil.</title>
        <authorList>
            <person name="Kang H.J."/>
            <person name="Kim S.B."/>
        </authorList>
    </citation>
    <scope>NUCLEOTIDE SEQUENCE [LARGE SCALE GENOMIC DNA]</scope>
    <source>
        <strain evidence="6 7">MMS17-SY002</strain>
    </source>
</reference>
<feature type="binding site" evidence="3">
    <location>
        <position position="325"/>
    </location>
    <ligand>
        <name>Zn(2+)</name>
        <dbReference type="ChEBI" id="CHEBI:29105"/>
        <label>2</label>
    </ligand>
</feature>
<comment type="cofactor">
    <cofactor evidence="3">
        <name>Zn(2+)</name>
        <dbReference type="ChEBI" id="CHEBI:29105"/>
    </cofactor>
    <text evidence="3">Binds 2 Zn(2+) ions.</text>
</comment>
<evidence type="ECO:0000313" key="6">
    <source>
        <dbReference type="EMBL" id="QBA63990.1"/>
    </source>
</evidence>
<dbReference type="PANTHER" id="PTHR11596">
    <property type="entry name" value="ALKALINE PHOSPHATASE"/>
    <property type="match status" value="1"/>
</dbReference>
<feature type="binding site" evidence="3">
    <location>
        <position position="278"/>
    </location>
    <ligand>
        <name>Mg(2+)</name>
        <dbReference type="ChEBI" id="CHEBI:18420"/>
    </ligand>
</feature>
<dbReference type="Gene3D" id="3.40.720.10">
    <property type="entry name" value="Alkaline Phosphatase, subunit A"/>
    <property type="match status" value="1"/>
</dbReference>
<feature type="transmembrane region" description="Helical" evidence="5">
    <location>
        <begin position="7"/>
        <end position="26"/>
    </location>
</feature>
<comment type="similarity">
    <text evidence="4">Belongs to the alkaline phosphatase family.</text>
</comment>
<proteinExistence type="inferred from homology"/>
<evidence type="ECO:0000256" key="3">
    <source>
        <dbReference type="PIRSR" id="PIRSR601952-2"/>
    </source>
</evidence>
<dbReference type="PANTHER" id="PTHR11596:SF5">
    <property type="entry name" value="ALKALINE PHOSPHATASE"/>
    <property type="match status" value="1"/>
</dbReference>
<feature type="binding site" evidence="3">
    <location>
        <position position="163"/>
    </location>
    <ligand>
        <name>Mg(2+)</name>
        <dbReference type="ChEBI" id="CHEBI:18420"/>
    </ligand>
</feature>
<dbReference type="EMBL" id="CP035544">
    <property type="protein sequence ID" value="QBA63990.1"/>
    <property type="molecule type" value="Genomic_DNA"/>
</dbReference>
<organism evidence="6 7">
    <name type="scientific">Muriicola soli</name>
    <dbReference type="NCBI Taxonomy" id="2507538"/>
    <lineage>
        <taxon>Bacteria</taxon>
        <taxon>Pseudomonadati</taxon>
        <taxon>Bacteroidota</taxon>
        <taxon>Flavobacteriia</taxon>
        <taxon>Flavobacteriales</taxon>
        <taxon>Flavobacteriaceae</taxon>
        <taxon>Muriicola</taxon>
    </lineage>
</organism>
<evidence type="ECO:0000256" key="4">
    <source>
        <dbReference type="RuleBase" id="RU003946"/>
    </source>
</evidence>
<feature type="binding site" evidence="3">
    <location>
        <position position="326"/>
    </location>
    <ligand>
        <name>Zn(2+)</name>
        <dbReference type="ChEBI" id="CHEBI:29105"/>
        <label>2</label>
    </ligand>
</feature>
<dbReference type="OrthoDB" id="9794455at2"/>
<dbReference type="PRINTS" id="PR00113">
    <property type="entry name" value="ALKPHPHTASE"/>
</dbReference>
<keyword evidence="7" id="KW-1185">Reference proteome</keyword>
<dbReference type="InterPro" id="IPR017850">
    <property type="entry name" value="Alkaline_phosphatase_core_sf"/>
</dbReference>
<keyword evidence="1" id="KW-0597">Phosphoprotein</keyword>
<keyword evidence="5" id="KW-0812">Transmembrane</keyword>
<protein>
    <submittedName>
        <fullName evidence="6">Alkaline phosphatase</fullName>
    </submittedName>
</protein>
<dbReference type="RefSeq" id="WP_129603494.1">
    <property type="nucleotide sequence ID" value="NZ_CP035544.1"/>
</dbReference>
<dbReference type="GO" id="GO:0046872">
    <property type="term" value="F:metal ion binding"/>
    <property type="evidence" value="ECO:0007669"/>
    <property type="project" value="UniProtKB-KW"/>
</dbReference>
<name>A0A411E951_9FLAO</name>
<sequence>MRNWKKISFFTALAIVVLLSGLMYIFNISISIPSSDIEFSPGKAFSKVHPEYPDKKPKNIIFFIADGMGFGHLSLALQTQQLESKTSVWQEFDVKGWHDARSVYGPLTDSEASATAMATGVSTNFGHIGIDKDQNPLQNIFEVASSNNYSTGIVTDSYIWDGTPAAFAAHIRNEDDARSILTQIANSEIDLLFGELEDVGEDGVPEVNETIEILQKRFQLMDKSLKLPDGAKSSDPVAAIFKEDEIQDLNSSPNLLQLTNTALRFMSLQDRPFVLLVESEEMDAASHENDSKRVLKGLKSIQETLALILNFSKQNGETLVVFTSDHETGGLVPVADFDNYPKMQVKWSTKVHTAAVVPLFAMGPGAEYFANVHRNSEIGIGLKKLVLTDDSAD</sequence>
<comment type="cofactor">
    <cofactor evidence="3">
        <name>Mg(2+)</name>
        <dbReference type="ChEBI" id="CHEBI:18420"/>
    </cofactor>
    <text evidence="3">Binds 1 Mg(2+) ion.</text>
</comment>
<keyword evidence="3" id="KW-0460">Magnesium</keyword>
<keyword evidence="3" id="KW-0479">Metal-binding</keyword>
<dbReference type="InterPro" id="IPR001952">
    <property type="entry name" value="Alkaline_phosphatase"/>
</dbReference>
<dbReference type="AlphaFoldDB" id="A0A411E951"/>
<keyword evidence="5" id="KW-1133">Transmembrane helix</keyword>
<feature type="binding site" evidence="3">
    <location>
        <position position="283"/>
    </location>
    <ligand>
        <name>Zn(2+)</name>
        <dbReference type="ChEBI" id="CHEBI:29105"/>
        <label>2</label>
    </ligand>
</feature>
<feature type="active site" description="Phosphoserine intermediate" evidence="2">
    <location>
        <position position="110"/>
    </location>
</feature>
<dbReference type="SMART" id="SM00098">
    <property type="entry name" value="alkPPc"/>
    <property type="match status" value="1"/>
</dbReference>
<dbReference type="Pfam" id="PF00245">
    <property type="entry name" value="Alk_phosphatase"/>
    <property type="match status" value="2"/>
</dbReference>
<dbReference type="Proteomes" id="UP000290889">
    <property type="component" value="Chromosome"/>
</dbReference>
<evidence type="ECO:0000256" key="5">
    <source>
        <dbReference type="SAM" id="Phobius"/>
    </source>
</evidence>
<evidence type="ECO:0000256" key="2">
    <source>
        <dbReference type="PIRSR" id="PIRSR601952-1"/>
    </source>
</evidence>
<evidence type="ECO:0000313" key="7">
    <source>
        <dbReference type="Proteomes" id="UP000290889"/>
    </source>
</evidence>
<keyword evidence="3" id="KW-0862">Zinc</keyword>
<evidence type="ECO:0000256" key="1">
    <source>
        <dbReference type="ARBA" id="ARBA00022553"/>
    </source>
</evidence>